<dbReference type="InterPro" id="IPR036962">
    <property type="entry name" value="Glyco_hydro_3_N_sf"/>
</dbReference>
<comment type="catalytic activity">
    <reaction evidence="1">
        <text>Hydrolysis of terminal, non-reducing beta-D-glucosyl residues with release of beta-D-glucose.</text>
        <dbReference type="EC" id="3.2.1.21"/>
    </reaction>
</comment>
<dbReference type="SUPFAM" id="SSF51445">
    <property type="entry name" value="(Trans)glycosidases"/>
    <property type="match status" value="1"/>
</dbReference>
<accession>A0A423UEJ1</accession>
<dbReference type="GO" id="GO:0009251">
    <property type="term" value="P:glucan catabolic process"/>
    <property type="evidence" value="ECO:0007669"/>
    <property type="project" value="TreeGrafter"/>
</dbReference>
<keyword evidence="6" id="KW-0326">Glycosidase</keyword>
<dbReference type="GO" id="GO:0008422">
    <property type="term" value="F:beta-glucosidase activity"/>
    <property type="evidence" value="ECO:0007669"/>
    <property type="project" value="UniProtKB-EC"/>
</dbReference>
<organism evidence="8 9">
    <name type="scientific">Bifidobacterium mongoliense</name>
    <dbReference type="NCBI Taxonomy" id="518643"/>
    <lineage>
        <taxon>Bacteria</taxon>
        <taxon>Bacillati</taxon>
        <taxon>Actinomycetota</taxon>
        <taxon>Actinomycetes</taxon>
        <taxon>Bifidobacteriales</taxon>
        <taxon>Bifidobacteriaceae</taxon>
        <taxon>Bifidobacterium</taxon>
    </lineage>
</organism>
<dbReference type="Proteomes" id="UP000285266">
    <property type="component" value="Unassembled WGS sequence"/>
</dbReference>
<evidence type="ECO:0000313" key="9">
    <source>
        <dbReference type="Proteomes" id="UP000285266"/>
    </source>
</evidence>
<dbReference type="InterPro" id="IPR002772">
    <property type="entry name" value="Glyco_hydro_3_C"/>
</dbReference>
<evidence type="ECO:0000256" key="6">
    <source>
        <dbReference type="ARBA" id="ARBA00023295"/>
    </source>
</evidence>
<dbReference type="Pfam" id="PF14310">
    <property type="entry name" value="Fn3-like"/>
    <property type="match status" value="1"/>
</dbReference>
<dbReference type="SMART" id="SM01217">
    <property type="entry name" value="Fn3_like"/>
    <property type="match status" value="1"/>
</dbReference>
<reference evidence="8 9" key="1">
    <citation type="submission" date="2018-07" db="EMBL/GenBank/DDBJ databases">
        <title>The role of parmesan cheese in vectoring bovine microbiota.</title>
        <authorList>
            <person name="Lugli G.A."/>
            <person name="Milani C."/>
        </authorList>
    </citation>
    <scope>NUCLEOTIDE SEQUENCE [LARGE SCALE GENOMIC DNA]</scope>
    <source>
        <strain evidence="8 9">BMONG18</strain>
    </source>
</reference>
<evidence type="ECO:0000313" key="8">
    <source>
        <dbReference type="EMBL" id="ROT87117.1"/>
    </source>
</evidence>
<gene>
    <name evidence="8" type="ORF">BMONG18_0727</name>
</gene>
<dbReference type="EC" id="3.2.1.21" evidence="3"/>
<evidence type="ECO:0000256" key="2">
    <source>
        <dbReference type="ARBA" id="ARBA00005336"/>
    </source>
</evidence>
<evidence type="ECO:0000256" key="5">
    <source>
        <dbReference type="ARBA" id="ARBA00022801"/>
    </source>
</evidence>
<sequence>MHSTSQSTSSTYLNRHADIDNRVQDLLSRMTVEEKVGQLMQLDAQHDLASNIRDKHIGSILHTSPTNLIEAAALTRETRLRIPLLVGEDCIHGYSFWPGATIFPTQLTMAGSWDYDLVRQVARITAIEASATGIHWTFSPVLCIARDLRWGRVGETFGEDPMLIGELACAMVEGYQGSGLNDPTSILATAKHFAAYSETQGGRDASEADVSHRKMRSWFLPPFEKVARAGCRTFMLGYQTTDGIPITLNHWLLNDVLRNEWGYKGTLITDWDNVGRMIWEQHLQPDYTHAAAAAIRAGNDMIMTTPNFYEGALNAIHRGLITESDLDRPVRNVLRLKFELRLFEHPRTPDQARIAAAIGTREHTELNLRMARESLVLLRNDGTLPLNTQGSNVSTTAQSFSSVTHDTKPDQQKPIVAASVANQHTLALIGPLADDPKNQLGDWAGGSGQVSWIKEEPRETVVTVRDGLQEALPHNYSLTYAKGANILTLEADPAGATFPDGQPRPPIQTPCAPDPHMINEAADAAANAETTIVVVGDVIELVGEGRSTATLELFGAQTALLEAIAQTCHDNHHPWIIVLMASKPLVLPQCTSQAAAIIWAGNPGMQGGRALAELLLGKIEPQGRLPISFARHSGQLPIYYNQIRGQHGSRYADLTQEPAFSFGEGLSYTHVDYSNPCLSVEGRANDNIHGGRLQDVHMDDILRITVTLHNTGQRPCVETVQVYVRDVVTSVSWADKELKAFQRVPLEIGQEARVSINLPVSNCTIVNAEEKRVVEPGDFDVMVGHSSKPDDLLPVGFTVVAENR</sequence>
<comment type="caution">
    <text evidence="8">The sequence shown here is derived from an EMBL/GenBank/DDBJ whole genome shotgun (WGS) entry which is preliminary data.</text>
</comment>
<dbReference type="InterPro" id="IPR017853">
    <property type="entry name" value="GH"/>
</dbReference>
<dbReference type="PRINTS" id="PR00133">
    <property type="entry name" value="GLHYDRLASE3"/>
</dbReference>
<dbReference type="PANTHER" id="PTHR30620">
    <property type="entry name" value="PERIPLASMIC BETA-GLUCOSIDASE-RELATED"/>
    <property type="match status" value="1"/>
</dbReference>
<dbReference type="Pfam" id="PF01915">
    <property type="entry name" value="Glyco_hydro_3_C"/>
    <property type="match status" value="1"/>
</dbReference>
<dbReference type="Gene3D" id="2.60.40.10">
    <property type="entry name" value="Immunoglobulins"/>
    <property type="match status" value="1"/>
</dbReference>
<dbReference type="InterPro" id="IPR051915">
    <property type="entry name" value="Cellulose_Degrad_GH3"/>
</dbReference>
<keyword evidence="4" id="KW-0732">Signal</keyword>
<dbReference type="Pfam" id="PF00933">
    <property type="entry name" value="Glyco_hydro_3"/>
    <property type="match status" value="1"/>
</dbReference>
<dbReference type="PANTHER" id="PTHR30620:SF16">
    <property type="entry name" value="LYSOSOMAL BETA GLUCOSIDASE"/>
    <property type="match status" value="1"/>
</dbReference>
<dbReference type="Gene3D" id="3.20.20.300">
    <property type="entry name" value="Glycoside hydrolase, family 3, N-terminal domain"/>
    <property type="match status" value="1"/>
</dbReference>
<evidence type="ECO:0000259" key="7">
    <source>
        <dbReference type="SMART" id="SM01217"/>
    </source>
</evidence>
<dbReference type="Gene3D" id="3.40.50.1700">
    <property type="entry name" value="Glycoside hydrolase family 3 C-terminal domain"/>
    <property type="match status" value="1"/>
</dbReference>
<proteinExistence type="inferred from homology"/>
<name>A0A423UEJ1_9BIFI</name>
<dbReference type="InterPro" id="IPR026891">
    <property type="entry name" value="Fn3-like"/>
</dbReference>
<feature type="domain" description="Fibronectin type III-like" evidence="7">
    <location>
        <begin position="718"/>
        <end position="787"/>
    </location>
</feature>
<dbReference type="AlphaFoldDB" id="A0A423UEJ1"/>
<evidence type="ECO:0000256" key="3">
    <source>
        <dbReference type="ARBA" id="ARBA00012744"/>
    </source>
</evidence>
<dbReference type="InterPro" id="IPR001764">
    <property type="entry name" value="Glyco_hydro_3_N"/>
</dbReference>
<dbReference type="EMBL" id="QRAJ01000003">
    <property type="protein sequence ID" value="ROT87117.1"/>
    <property type="molecule type" value="Genomic_DNA"/>
</dbReference>
<comment type="similarity">
    <text evidence="2">Belongs to the glycosyl hydrolase 3 family.</text>
</comment>
<dbReference type="SUPFAM" id="SSF52279">
    <property type="entry name" value="Beta-D-glucan exohydrolase, C-terminal domain"/>
    <property type="match status" value="1"/>
</dbReference>
<evidence type="ECO:0000256" key="1">
    <source>
        <dbReference type="ARBA" id="ARBA00000448"/>
    </source>
</evidence>
<evidence type="ECO:0000256" key="4">
    <source>
        <dbReference type="ARBA" id="ARBA00022729"/>
    </source>
</evidence>
<dbReference type="InterPro" id="IPR036881">
    <property type="entry name" value="Glyco_hydro_3_C_sf"/>
</dbReference>
<dbReference type="InterPro" id="IPR013783">
    <property type="entry name" value="Ig-like_fold"/>
</dbReference>
<keyword evidence="5 8" id="KW-0378">Hydrolase</keyword>
<protein>
    <recommendedName>
        <fullName evidence="3">beta-glucosidase</fullName>
        <ecNumber evidence="3">3.2.1.21</ecNumber>
    </recommendedName>
</protein>
<dbReference type="RefSeq" id="WP_123644733.1">
    <property type="nucleotide sequence ID" value="NZ_JBBMLH010000001.1"/>
</dbReference>